<dbReference type="EMBL" id="LR798350">
    <property type="protein sequence ID" value="CAB5225824.1"/>
    <property type="molecule type" value="Genomic_DNA"/>
</dbReference>
<accession>A0A6J7X4B2</accession>
<dbReference type="EMBL" id="LR797451">
    <property type="protein sequence ID" value="CAB4217104.1"/>
    <property type="molecule type" value="Genomic_DNA"/>
</dbReference>
<reference evidence="3" key="1">
    <citation type="submission" date="2020-05" db="EMBL/GenBank/DDBJ databases">
        <authorList>
            <person name="Chiriac C."/>
            <person name="Salcher M."/>
            <person name="Ghai R."/>
            <person name="Kavagutti S V."/>
        </authorList>
    </citation>
    <scope>NUCLEOTIDE SEQUENCE</scope>
</reference>
<organism evidence="3">
    <name type="scientific">uncultured Caudovirales phage</name>
    <dbReference type="NCBI Taxonomy" id="2100421"/>
    <lineage>
        <taxon>Viruses</taxon>
        <taxon>Duplodnaviria</taxon>
        <taxon>Heunggongvirae</taxon>
        <taxon>Uroviricota</taxon>
        <taxon>Caudoviricetes</taxon>
        <taxon>Peduoviridae</taxon>
        <taxon>Maltschvirus</taxon>
        <taxon>Maltschvirus maltsch</taxon>
    </lineage>
</organism>
<protein>
    <submittedName>
        <fullName evidence="3">Uncharacterized protein</fullName>
    </submittedName>
</protein>
<dbReference type="EMBL" id="LR796929">
    <property type="protein sequence ID" value="CAB4175911.1"/>
    <property type="molecule type" value="Genomic_DNA"/>
</dbReference>
<gene>
    <name evidence="2" type="ORF">UFOVP1503_8</name>
    <name evidence="3" type="ORF">UFOVP1505_18</name>
    <name evidence="1" type="ORF">UFOVP979_7</name>
</gene>
<sequence length="57" mass="6310">METYLVTSDRLIWGRGAIVTAKDLEHVNIEALINSGHISPQGLKKSAKTKDTETEKD</sequence>
<name>A0A6J7X4B2_9CAUD</name>
<evidence type="ECO:0000313" key="3">
    <source>
        <dbReference type="EMBL" id="CAB5225824.1"/>
    </source>
</evidence>
<evidence type="ECO:0000313" key="1">
    <source>
        <dbReference type="EMBL" id="CAB4175911.1"/>
    </source>
</evidence>
<evidence type="ECO:0000313" key="2">
    <source>
        <dbReference type="EMBL" id="CAB4217104.1"/>
    </source>
</evidence>
<proteinExistence type="predicted"/>